<gene>
    <name evidence="2" type="ORF">LRP49_25175</name>
</gene>
<protein>
    <submittedName>
        <fullName evidence="2">GNAT family N-acetyltransferase</fullName>
    </submittedName>
</protein>
<name>A0ABT5QV41_9GAMM</name>
<comment type="caution">
    <text evidence="2">The sequence shown here is derived from an EMBL/GenBank/DDBJ whole genome shotgun (WGS) entry which is preliminary data.</text>
</comment>
<dbReference type="InterPro" id="IPR016181">
    <property type="entry name" value="Acyl_CoA_acyltransferase"/>
</dbReference>
<accession>A0ABT5QV41</accession>
<sequence length="122" mass="13766">MKLKNITGDSGQNSFSVDDFDPDKDGCIVVYVNKIAVACGVFRYYEPNTCEFKRMYSNCAGAGGLLLSQLEVEAFNRGYTKVLLSTRRVNTQAVRFYLRNSFNEIEPFGRYVGIEKSICFGK</sequence>
<feature type="domain" description="N-acetyltransferase" evidence="1">
    <location>
        <begin position="1"/>
        <end position="122"/>
    </location>
</feature>
<dbReference type="Gene3D" id="3.40.630.30">
    <property type="match status" value="1"/>
</dbReference>
<evidence type="ECO:0000259" key="1">
    <source>
        <dbReference type="PROSITE" id="PS51186"/>
    </source>
</evidence>
<proteinExistence type="predicted"/>
<evidence type="ECO:0000313" key="2">
    <source>
        <dbReference type="EMBL" id="MDD1784469.1"/>
    </source>
</evidence>
<dbReference type="EMBL" id="JAJUBB010000076">
    <property type="protein sequence ID" value="MDD1784469.1"/>
    <property type="molecule type" value="Genomic_DNA"/>
</dbReference>
<dbReference type="Pfam" id="PF00583">
    <property type="entry name" value="Acetyltransf_1"/>
    <property type="match status" value="1"/>
</dbReference>
<dbReference type="RefSeq" id="WP_274146418.1">
    <property type="nucleotide sequence ID" value="NZ_JAJUBB010000076.1"/>
</dbReference>
<organism evidence="2 3">
    <name type="scientific">Enterovibrio qingdaonensis</name>
    <dbReference type="NCBI Taxonomy" id="2899818"/>
    <lineage>
        <taxon>Bacteria</taxon>
        <taxon>Pseudomonadati</taxon>
        <taxon>Pseudomonadota</taxon>
        <taxon>Gammaproteobacteria</taxon>
        <taxon>Vibrionales</taxon>
        <taxon>Vibrionaceae</taxon>
        <taxon>Enterovibrio</taxon>
    </lineage>
</organism>
<reference evidence="2" key="1">
    <citation type="submission" date="2021-12" db="EMBL/GenBank/DDBJ databases">
        <title>Enterovibrio ZSDZ35 sp. nov. and Enterovibrio ZSDZ42 sp. nov., isolated from coastal seawater in Qingdao.</title>
        <authorList>
            <person name="Zhang P."/>
        </authorList>
    </citation>
    <scope>NUCLEOTIDE SEQUENCE</scope>
    <source>
        <strain evidence="2">ZSDZ35</strain>
    </source>
</reference>
<keyword evidence="3" id="KW-1185">Reference proteome</keyword>
<feature type="non-terminal residue" evidence="2">
    <location>
        <position position="122"/>
    </location>
</feature>
<dbReference type="Proteomes" id="UP001149821">
    <property type="component" value="Unassembled WGS sequence"/>
</dbReference>
<dbReference type="InterPro" id="IPR000182">
    <property type="entry name" value="GNAT_dom"/>
</dbReference>
<dbReference type="PROSITE" id="PS51186">
    <property type="entry name" value="GNAT"/>
    <property type="match status" value="1"/>
</dbReference>
<evidence type="ECO:0000313" key="3">
    <source>
        <dbReference type="Proteomes" id="UP001149821"/>
    </source>
</evidence>
<dbReference type="SUPFAM" id="SSF55729">
    <property type="entry name" value="Acyl-CoA N-acyltransferases (Nat)"/>
    <property type="match status" value="1"/>
</dbReference>